<dbReference type="SUPFAM" id="SSF56349">
    <property type="entry name" value="DNA breaking-rejoining enzymes"/>
    <property type="match status" value="1"/>
</dbReference>
<evidence type="ECO:0000313" key="1">
    <source>
        <dbReference type="EMBL" id="ANZ45042.1"/>
    </source>
</evidence>
<dbReference type="KEGG" id="cpor:BED41_08085"/>
<dbReference type="GO" id="GO:0003677">
    <property type="term" value="F:DNA binding"/>
    <property type="evidence" value="ECO:0007669"/>
    <property type="project" value="InterPro"/>
</dbReference>
<gene>
    <name evidence="1" type="ORF">BED41_08085</name>
</gene>
<organism evidence="1 2">
    <name type="scientific">Cloacibacillus porcorum</name>
    <dbReference type="NCBI Taxonomy" id="1197717"/>
    <lineage>
        <taxon>Bacteria</taxon>
        <taxon>Thermotogati</taxon>
        <taxon>Synergistota</taxon>
        <taxon>Synergistia</taxon>
        <taxon>Synergistales</taxon>
        <taxon>Synergistaceae</taxon>
        <taxon>Cloacibacillus</taxon>
    </lineage>
</organism>
<dbReference type="EMBL" id="CP016757">
    <property type="protein sequence ID" value="ANZ45042.1"/>
    <property type="molecule type" value="Genomic_DNA"/>
</dbReference>
<keyword evidence="2" id="KW-1185">Reference proteome</keyword>
<sequence length="82" mass="9796">MPHLYNITCIRLTYQIIALFSLQWEDIDFNAKTILLHAASAKSQETLIIPINDIVYNNLELWQKKTEKIWFYLSKPKNWQTI</sequence>
<proteinExistence type="predicted"/>
<evidence type="ECO:0000313" key="2">
    <source>
        <dbReference type="Proteomes" id="UP000093044"/>
    </source>
</evidence>
<dbReference type="AlphaFoldDB" id="A0A1B2I500"/>
<dbReference type="Proteomes" id="UP000093044">
    <property type="component" value="Chromosome"/>
</dbReference>
<dbReference type="InterPro" id="IPR011010">
    <property type="entry name" value="DNA_brk_join_enz"/>
</dbReference>
<evidence type="ECO:0008006" key="3">
    <source>
        <dbReference type="Google" id="ProtNLM"/>
    </source>
</evidence>
<reference evidence="1" key="1">
    <citation type="submission" date="2016-08" db="EMBL/GenBank/DDBJ databases">
        <title>Complete genome of Cloacibacillus porcorum.</title>
        <authorList>
            <person name="Looft T."/>
            <person name="Bayles D.O."/>
            <person name="Alt D.P."/>
        </authorList>
    </citation>
    <scope>NUCLEOTIDE SEQUENCE [LARGE SCALE GENOMIC DNA]</scope>
    <source>
        <strain evidence="1">CL-84</strain>
    </source>
</reference>
<protein>
    <recommendedName>
        <fullName evidence="3">Tyr recombinase domain-containing protein</fullName>
    </recommendedName>
</protein>
<name>A0A1B2I500_9BACT</name>
<accession>A0A1B2I500</accession>